<sequence>IICTKLKLRVFFIPGVGGQSVNYKHSDICAVRGSTVTLPCTFTPPYEISRGVVRVVWCKNHEICQGGTPSVYNSESTENQPRYRYLGDKKGNCTLQILDLQANDDATFRFRMETKDPRGNFTGTKGVNVIVVGSSRDFNEGETVTLRCSSLCTFHQLKVNWSKDGYALPESGPTIQIGPLTAKDSGNYSCALRTNSLSAPFSLQLEPEGWFHLIKSGGFIEQSSVFTVILSDVELILFLCVDFVLFIVISNLRNNIASFCGDFVRFRGDHTSFCDNFASFCCDFVSFYSSLPK</sequence>
<dbReference type="InterPro" id="IPR003598">
    <property type="entry name" value="Ig_sub2"/>
</dbReference>
<name>A0A3Q1CUB6_AMPOC</name>
<feature type="domain" description="Ig-like" evidence="1">
    <location>
        <begin position="14"/>
        <end position="108"/>
    </location>
</feature>
<dbReference type="STRING" id="80972.ENSAOCP00000031572"/>
<dbReference type="SMART" id="SM00408">
    <property type="entry name" value="IGc2"/>
    <property type="match status" value="1"/>
</dbReference>
<organism evidence="2 3">
    <name type="scientific">Amphiprion ocellaris</name>
    <name type="common">Clown anemonefish</name>
    <dbReference type="NCBI Taxonomy" id="80972"/>
    <lineage>
        <taxon>Eukaryota</taxon>
        <taxon>Metazoa</taxon>
        <taxon>Chordata</taxon>
        <taxon>Craniata</taxon>
        <taxon>Vertebrata</taxon>
        <taxon>Euteleostomi</taxon>
        <taxon>Actinopterygii</taxon>
        <taxon>Neopterygii</taxon>
        <taxon>Teleostei</taxon>
        <taxon>Neoteleostei</taxon>
        <taxon>Acanthomorphata</taxon>
        <taxon>Ovalentaria</taxon>
        <taxon>Pomacentridae</taxon>
        <taxon>Amphiprion</taxon>
    </lineage>
</organism>
<dbReference type="PROSITE" id="PS50835">
    <property type="entry name" value="IG_LIKE"/>
    <property type="match status" value="2"/>
</dbReference>
<dbReference type="Ensembl" id="ENSAOCT00000033017.2">
    <property type="protein sequence ID" value="ENSAOCP00000031572.2"/>
    <property type="gene ID" value="ENSAOCG00000001896.2"/>
</dbReference>
<proteinExistence type="predicted"/>
<dbReference type="InterPro" id="IPR036179">
    <property type="entry name" value="Ig-like_dom_sf"/>
</dbReference>
<dbReference type="Pfam" id="PF13895">
    <property type="entry name" value="Ig_2"/>
    <property type="match status" value="1"/>
</dbReference>
<accession>A0A3Q1CUB6</accession>
<dbReference type="OMA" id="HEICHST"/>
<reference evidence="2" key="3">
    <citation type="submission" date="2025-09" db="UniProtKB">
        <authorList>
            <consortium name="Ensembl"/>
        </authorList>
    </citation>
    <scope>IDENTIFICATION</scope>
</reference>
<dbReference type="GeneTree" id="ENSGT00940000175264"/>
<dbReference type="Gene3D" id="2.60.40.10">
    <property type="entry name" value="Immunoglobulins"/>
    <property type="match status" value="2"/>
</dbReference>
<dbReference type="Pfam" id="PF07686">
    <property type="entry name" value="V-set"/>
    <property type="match status" value="1"/>
</dbReference>
<dbReference type="InterPro" id="IPR003599">
    <property type="entry name" value="Ig_sub"/>
</dbReference>
<dbReference type="InterPro" id="IPR007110">
    <property type="entry name" value="Ig-like_dom"/>
</dbReference>
<reference evidence="2" key="2">
    <citation type="submission" date="2025-08" db="UniProtKB">
        <authorList>
            <consortium name="Ensembl"/>
        </authorList>
    </citation>
    <scope>IDENTIFICATION</scope>
</reference>
<dbReference type="SUPFAM" id="SSF48726">
    <property type="entry name" value="Immunoglobulin"/>
    <property type="match status" value="2"/>
</dbReference>
<dbReference type="InterPro" id="IPR013106">
    <property type="entry name" value="Ig_V-set"/>
</dbReference>
<evidence type="ECO:0000313" key="2">
    <source>
        <dbReference type="Ensembl" id="ENSAOCP00000031572.2"/>
    </source>
</evidence>
<feature type="domain" description="Ig-like" evidence="1">
    <location>
        <begin position="117"/>
        <end position="202"/>
    </location>
</feature>
<dbReference type="PANTHER" id="PTHR46013:SF4">
    <property type="entry name" value="B-CELL RECEPTOR CD22-RELATED"/>
    <property type="match status" value="1"/>
</dbReference>
<dbReference type="InterPro" id="IPR013783">
    <property type="entry name" value="Ig-like_fold"/>
</dbReference>
<dbReference type="SMART" id="SM00409">
    <property type="entry name" value="IG"/>
    <property type="match status" value="2"/>
</dbReference>
<evidence type="ECO:0000259" key="1">
    <source>
        <dbReference type="PROSITE" id="PS50835"/>
    </source>
</evidence>
<protein>
    <recommendedName>
        <fullName evidence="1">Ig-like domain-containing protein</fullName>
    </recommendedName>
</protein>
<dbReference type="Proteomes" id="UP001501940">
    <property type="component" value="Chromosome 9"/>
</dbReference>
<reference evidence="2 3" key="1">
    <citation type="submission" date="2022-01" db="EMBL/GenBank/DDBJ databases">
        <title>A chromosome-scale genome assembly of the false clownfish, Amphiprion ocellaris.</title>
        <authorList>
            <person name="Ryu T."/>
        </authorList>
    </citation>
    <scope>NUCLEOTIDE SEQUENCE [LARGE SCALE GENOMIC DNA]</scope>
</reference>
<dbReference type="PANTHER" id="PTHR46013">
    <property type="entry name" value="VASCULAR CELL ADHESION MOLECULE 1"/>
    <property type="match status" value="1"/>
</dbReference>
<dbReference type="AlphaFoldDB" id="A0A3Q1CUB6"/>
<evidence type="ECO:0000313" key="3">
    <source>
        <dbReference type="Proteomes" id="UP001501940"/>
    </source>
</evidence>
<keyword evidence="3" id="KW-1185">Reference proteome</keyword>